<dbReference type="InterPro" id="IPR011330">
    <property type="entry name" value="Glyco_hydro/deAcase_b/a-brl"/>
</dbReference>
<dbReference type="GO" id="GO:0000139">
    <property type="term" value="C:Golgi membrane"/>
    <property type="evidence" value="ECO:0007669"/>
    <property type="project" value="TreeGrafter"/>
</dbReference>
<gene>
    <name evidence="8" type="ORF">PMACD_LOCUS424</name>
</gene>
<reference evidence="8" key="1">
    <citation type="submission" date="2021-02" db="EMBL/GenBank/DDBJ databases">
        <authorList>
            <person name="Steward A R."/>
        </authorList>
    </citation>
    <scope>NUCLEOTIDE SEQUENCE</scope>
</reference>
<evidence type="ECO:0000256" key="4">
    <source>
        <dbReference type="ARBA" id="ARBA00022833"/>
    </source>
</evidence>
<dbReference type="Pfam" id="PF07748">
    <property type="entry name" value="Glyco_hydro_38C"/>
    <property type="match status" value="1"/>
</dbReference>
<dbReference type="InterPro" id="IPR011013">
    <property type="entry name" value="Gal_mutarotase_sf_dom"/>
</dbReference>
<dbReference type="InterPro" id="IPR028995">
    <property type="entry name" value="Glyco_hydro_57/38_cen_sf"/>
</dbReference>
<dbReference type="SUPFAM" id="SSF88688">
    <property type="entry name" value="Families 57/38 glycoside transferase middle domain"/>
    <property type="match status" value="1"/>
</dbReference>
<feature type="chain" id="PRO_5033111248" description="Alpha-mannosidase" evidence="6">
    <location>
        <begin position="22"/>
        <end position="1277"/>
    </location>
</feature>
<sequence>MCRGTWIVALIFFLLIHNNHCYEKTLRKIVRNQSKMIQTSFSDSFSGNKSHYRLKDSLMVPGYSQVKAMVHTNIQRPKISAVISTVEIGHNILNKPTFSRLKLGKYNKQTEQRMTRNTISNTTNPVVHNTNVLFPDHNSETVVKNFTQSEEVLLEEINKIPAVPFFQQKNEVGSHATFNEIPSIYTNDTADIPNSSNQPSARMLEPNEYASDLVNHEIPKDQFIEADINYNISLLRTCADLLVSKVDINAQEKFLELDVEPPWIKNEKFWNNIYNNRYEFLMRNPDWPSLRVILIPRTHVDTIWLKSFETSHNESVQKIITNVIKKLQFYPNLTFTWNEVSHLSYWWKNASQKRRVSLRRLIREGRLEITTGGWVETDEATSSLFGILHQFTEGHQWLDQFIKYKPKVAWLTNSVTHSPTFPYILSAIGISNMVFTKLHFALEEYFAEFQYSDFIWLQNWDNDKKTQTDINLSLNKIGIDRYPKHAVLTHFIQFNSDGFKACGPDSKICSEDFNFANKVTDVNPYNIKDKAESLLQQYSKSGTLSPHNIIMAPIGGPLHFESQTEFDYQYNNYLNIADFINVNQNIYKATVQFGTPSDYFTTVTKRHKSFPTLSGDFMNFAEINKKRPAYWTGYFTSRPMVKILLRRLQATLRSTEILFSFTSTLNAFRNYNKSELISKLRRVRETVARLQDRNVVSGTMSSKILNYLYNLILITVKDCWHIQEVAASLLSTKPDKNEKYLTKYVYKEGEFISSFKSIEPGDQLYVFNSFTHERTEVVELLTRHTNIRMVDHNKKDVSIQINPVWKYSSTQNVIRINNHFFKVVFVVRVPSMTLKLYKFKEAFDISNSLPIVYCTSCVEDSLSSNSPFSIQPIEPGDIQIENYKLRLIFDEFTGFLKSVIEKGTSNEKQVVMNYGAFRSSDTNSGIYLFNTNVTKPIYDILKQYKSTSDLKSKIIIIVSGNVVTDFTSIYGNLLQHSIRICNSINNPLSGAIRVESKVDFDVSPNNRDLEMFMLVQTDIENGNPAEIHIDNNGFQFTSHKFNTSRRIESNMFPLTNMAFIQDEKNRLSIVTDHAQGVTASQEGQILVMLDRRVLFNDGRGVNEGLADNRVTNHVHYILLENLVHHDASADNLSTQSKLILPSLLAIQTANILTYPLDIFFIDKRHSDSCHYVLLPLFRSPFPCDVFVLNFRMFLGIKSSLDSALLTLHRQSITCQVETSDYFYCSTNTGFNIERVFQHIHSAFHTNLVGTNKGIPISEINNKKFPPMELMSLKVSFN</sequence>
<dbReference type="SUPFAM" id="SSF74650">
    <property type="entry name" value="Galactose mutarotase-like"/>
    <property type="match status" value="1"/>
</dbReference>
<evidence type="ECO:0000313" key="8">
    <source>
        <dbReference type="EMBL" id="CAF4747091.1"/>
    </source>
</evidence>
<evidence type="ECO:0000256" key="3">
    <source>
        <dbReference type="ARBA" id="ARBA00022801"/>
    </source>
</evidence>
<dbReference type="Gene3D" id="2.70.98.30">
    <property type="entry name" value="Golgi alpha-mannosidase II, domain 4"/>
    <property type="match status" value="1"/>
</dbReference>
<feature type="signal peptide" evidence="6">
    <location>
        <begin position="1"/>
        <end position="21"/>
    </location>
</feature>
<dbReference type="InterPro" id="IPR011682">
    <property type="entry name" value="Glyco_hydro_38_C"/>
</dbReference>
<feature type="domain" description="Glycoside hydrolase family 38 central" evidence="7">
    <location>
        <begin position="629"/>
        <end position="712"/>
    </location>
</feature>
<evidence type="ECO:0000256" key="1">
    <source>
        <dbReference type="ARBA" id="ARBA00009792"/>
    </source>
</evidence>
<keyword evidence="9" id="KW-1185">Reference proteome</keyword>
<dbReference type="EMBL" id="CAJOBZ010000001">
    <property type="protein sequence ID" value="CAF4747091.1"/>
    <property type="molecule type" value="Genomic_DNA"/>
</dbReference>
<dbReference type="Gene3D" id="2.60.40.1180">
    <property type="entry name" value="Golgi alpha-mannosidase II"/>
    <property type="match status" value="1"/>
</dbReference>
<dbReference type="InterPro" id="IPR015341">
    <property type="entry name" value="Glyco_hydro_38_cen"/>
</dbReference>
<name>A0A821L9G4_9NEOP</name>
<dbReference type="SMART" id="SM00872">
    <property type="entry name" value="Alpha-mann_mid"/>
    <property type="match status" value="1"/>
</dbReference>
<dbReference type="InterPro" id="IPR027291">
    <property type="entry name" value="Glyco_hydro_38_N_sf"/>
</dbReference>
<dbReference type="Pfam" id="PF09261">
    <property type="entry name" value="Alpha-mann_mid"/>
    <property type="match status" value="1"/>
</dbReference>
<evidence type="ECO:0000256" key="5">
    <source>
        <dbReference type="ARBA" id="ARBA00023295"/>
    </source>
</evidence>
<dbReference type="SUPFAM" id="SSF88713">
    <property type="entry name" value="Glycoside hydrolase/deacetylase"/>
    <property type="match status" value="1"/>
</dbReference>
<accession>A0A821L9G4</accession>
<dbReference type="InterPro" id="IPR037094">
    <property type="entry name" value="Glyco_hydro_38_cen_sf"/>
</dbReference>
<dbReference type="GO" id="GO:0004559">
    <property type="term" value="F:alpha-mannosidase activity"/>
    <property type="evidence" value="ECO:0007669"/>
    <property type="project" value="InterPro"/>
</dbReference>
<dbReference type="GO" id="GO:0046872">
    <property type="term" value="F:metal ion binding"/>
    <property type="evidence" value="ECO:0007669"/>
    <property type="project" value="UniProtKB-KW"/>
</dbReference>
<dbReference type="GO" id="GO:0030246">
    <property type="term" value="F:carbohydrate binding"/>
    <property type="evidence" value="ECO:0007669"/>
    <property type="project" value="InterPro"/>
</dbReference>
<dbReference type="OrthoDB" id="10261055at2759"/>
<dbReference type="GO" id="GO:0006013">
    <property type="term" value="P:mannose metabolic process"/>
    <property type="evidence" value="ECO:0007669"/>
    <property type="project" value="InterPro"/>
</dbReference>
<evidence type="ECO:0000256" key="6">
    <source>
        <dbReference type="RuleBase" id="RU361199"/>
    </source>
</evidence>
<keyword evidence="6" id="KW-0732">Signal</keyword>
<dbReference type="InterPro" id="IPR013780">
    <property type="entry name" value="Glyco_hydro_b"/>
</dbReference>
<dbReference type="Gene3D" id="1.20.1270.50">
    <property type="entry name" value="Glycoside hydrolase family 38, central domain"/>
    <property type="match status" value="1"/>
</dbReference>
<keyword evidence="5 6" id="KW-0326">Glycosidase</keyword>
<dbReference type="GO" id="GO:0006491">
    <property type="term" value="P:N-glycan processing"/>
    <property type="evidence" value="ECO:0007669"/>
    <property type="project" value="TreeGrafter"/>
</dbReference>
<dbReference type="InterPro" id="IPR000602">
    <property type="entry name" value="Glyco_hydro_38_N"/>
</dbReference>
<dbReference type="Pfam" id="PF01074">
    <property type="entry name" value="Glyco_hydro_38N"/>
    <property type="match status" value="1"/>
</dbReference>
<evidence type="ECO:0000256" key="2">
    <source>
        <dbReference type="ARBA" id="ARBA00022723"/>
    </source>
</evidence>
<keyword evidence="4 6" id="KW-0862">Zinc</keyword>
<keyword evidence="3 6" id="KW-0378">Hydrolase</keyword>
<dbReference type="EC" id="3.2.1.-" evidence="6"/>
<dbReference type="InterPro" id="IPR050843">
    <property type="entry name" value="Glycosyl_Hydrlase_38"/>
</dbReference>
<organism evidence="8 9">
    <name type="scientific">Pieris macdunnoughi</name>
    <dbReference type="NCBI Taxonomy" id="345717"/>
    <lineage>
        <taxon>Eukaryota</taxon>
        <taxon>Metazoa</taxon>
        <taxon>Ecdysozoa</taxon>
        <taxon>Arthropoda</taxon>
        <taxon>Hexapoda</taxon>
        <taxon>Insecta</taxon>
        <taxon>Pterygota</taxon>
        <taxon>Neoptera</taxon>
        <taxon>Endopterygota</taxon>
        <taxon>Lepidoptera</taxon>
        <taxon>Glossata</taxon>
        <taxon>Ditrysia</taxon>
        <taxon>Papilionoidea</taxon>
        <taxon>Pieridae</taxon>
        <taxon>Pierinae</taxon>
        <taxon>Pieris</taxon>
    </lineage>
</organism>
<comment type="caution">
    <text evidence="8">The sequence shown here is derived from an EMBL/GenBank/DDBJ whole genome shotgun (WGS) entry which is preliminary data.</text>
</comment>
<keyword evidence="2 6" id="KW-0479">Metal-binding</keyword>
<proteinExistence type="inferred from homology"/>
<dbReference type="Proteomes" id="UP000663880">
    <property type="component" value="Unassembled WGS sequence"/>
</dbReference>
<dbReference type="PANTHER" id="PTHR11607:SF70">
    <property type="entry name" value="ALPHA-MANNOSIDASE"/>
    <property type="match status" value="1"/>
</dbReference>
<evidence type="ECO:0000259" key="7">
    <source>
        <dbReference type="SMART" id="SM00872"/>
    </source>
</evidence>
<dbReference type="AlphaFoldDB" id="A0A821L9G4"/>
<comment type="similarity">
    <text evidence="1 6">Belongs to the glycosyl hydrolase 38 family.</text>
</comment>
<comment type="cofactor">
    <cofactor evidence="6">
        <name>Zn(2+)</name>
        <dbReference type="ChEBI" id="CHEBI:29105"/>
    </cofactor>
    <text evidence="6">Binds 1 zinc ion per subunit.</text>
</comment>
<evidence type="ECO:0000313" key="9">
    <source>
        <dbReference type="Proteomes" id="UP000663880"/>
    </source>
</evidence>
<protein>
    <recommendedName>
        <fullName evidence="6">Alpha-mannosidase</fullName>
        <ecNumber evidence="6">3.2.1.-</ecNumber>
    </recommendedName>
</protein>
<dbReference type="PANTHER" id="PTHR11607">
    <property type="entry name" value="ALPHA-MANNOSIDASE"/>
    <property type="match status" value="1"/>
</dbReference>
<dbReference type="Gene3D" id="3.20.110.10">
    <property type="entry name" value="Glycoside hydrolase 38, N terminal domain"/>
    <property type="match status" value="1"/>
</dbReference>